<dbReference type="RefSeq" id="WP_025088106.1">
    <property type="nucleotide sequence ID" value="NZ_AZFT01000053.1"/>
</dbReference>
<dbReference type="PATRIC" id="fig|1423724.4.peg.1252"/>
<feature type="domain" description="DUF7168" evidence="2">
    <location>
        <begin position="59"/>
        <end position="112"/>
    </location>
</feature>
<dbReference type="eggNOG" id="COG1451">
    <property type="taxonomic scope" value="Bacteria"/>
</dbReference>
<gene>
    <name evidence="3" type="ORF">FC32_GL001203</name>
</gene>
<evidence type="ECO:0000313" key="4">
    <source>
        <dbReference type="Proteomes" id="UP000051324"/>
    </source>
</evidence>
<organism evidence="3 4">
    <name type="scientific">Ligilactobacillus apodemi DSM 16634 = JCM 16172</name>
    <dbReference type="NCBI Taxonomy" id="1423724"/>
    <lineage>
        <taxon>Bacteria</taxon>
        <taxon>Bacillati</taxon>
        <taxon>Bacillota</taxon>
        <taxon>Bacilli</taxon>
        <taxon>Lactobacillales</taxon>
        <taxon>Lactobacillaceae</taxon>
        <taxon>Ligilactobacillus</taxon>
    </lineage>
</organism>
<evidence type="ECO:0000259" key="2">
    <source>
        <dbReference type="Pfam" id="PF23771"/>
    </source>
</evidence>
<feature type="domain" description="DUF2786" evidence="1">
    <location>
        <begin position="6"/>
        <end position="44"/>
    </location>
</feature>
<dbReference type="InterPro" id="IPR024498">
    <property type="entry name" value="DUF2786"/>
</dbReference>
<name>A0A0R1TR75_9LACO</name>
<keyword evidence="4" id="KW-1185">Reference proteome</keyword>
<sequence>MDELDKITRKIQDLMKLAQDNPDDEEDQTALLLAQKLLLKYNLSLEDIRSNTSQNAPEVSEMDAKSLTRMPWWQVKLHVVLAKNFRCKSIRRRRHQKTTLIFFGYEAYAKIALSG</sequence>
<dbReference type="Proteomes" id="UP000051324">
    <property type="component" value="Unassembled WGS sequence"/>
</dbReference>
<dbReference type="STRING" id="1423724.FC32_GL001203"/>
<evidence type="ECO:0000313" key="3">
    <source>
        <dbReference type="EMBL" id="KRL83935.1"/>
    </source>
</evidence>
<dbReference type="EMBL" id="AZFT01000053">
    <property type="protein sequence ID" value="KRL83935.1"/>
    <property type="molecule type" value="Genomic_DNA"/>
</dbReference>
<dbReference type="AlphaFoldDB" id="A0A0R1TR75"/>
<proteinExistence type="predicted"/>
<comment type="caution">
    <text evidence="3">The sequence shown here is derived from an EMBL/GenBank/DDBJ whole genome shotgun (WGS) entry which is preliminary data.</text>
</comment>
<accession>A0A0R1TR75</accession>
<protein>
    <submittedName>
        <fullName evidence="3">Uncharacterized protein</fullName>
    </submittedName>
</protein>
<dbReference type="Pfam" id="PF23771">
    <property type="entry name" value="DUF7168"/>
    <property type="match status" value="1"/>
</dbReference>
<evidence type="ECO:0000259" key="1">
    <source>
        <dbReference type="Pfam" id="PF10979"/>
    </source>
</evidence>
<dbReference type="OrthoDB" id="1808266at2"/>
<dbReference type="InterPro" id="IPR055592">
    <property type="entry name" value="DUF7168"/>
</dbReference>
<dbReference type="Pfam" id="PF10979">
    <property type="entry name" value="DUF2786"/>
    <property type="match status" value="1"/>
</dbReference>
<reference evidence="3 4" key="1">
    <citation type="journal article" date="2015" name="Genome Announc.">
        <title>Expanding the biotechnology potential of lactobacilli through comparative genomics of 213 strains and associated genera.</title>
        <authorList>
            <person name="Sun Z."/>
            <person name="Harris H.M."/>
            <person name="McCann A."/>
            <person name="Guo C."/>
            <person name="Argimon S."/>
            <person name="Zhang W."/>
            <person name="Yang X."/>
            <person name="Jeffery I.B."/>
            <person name="Cooney J.C."/>
            <person name="Kagawa T.F."/>
            <person name="Liu W."/>
            <person name="Song Y."/>
            <person name="Salvetti E."/>
            <person name="Wrobel A."/>
            <person name="Rasinkangas P."/>
            <person name="Parkhill J."/>
            <person name="Rea M.C."/>
            <person name="O'Sullivan O."/>
            <person name="Ritari J."/>
            <person name="Douillard F.P."/>
            <person name="Paul Ross R."/>
            <person name="Yang R."/>
            <person name="Briner A.E."/>
            <person name="Felis G.E."/>
            <person name="de Vos W.M."/>
            <person name="Barrangou R."/>
            <person name="Klaenhammer T.R."/>
            <person name="Caufield P.W."/>
            <person name="Cui Y."/>
            <person name="Zhang H."/>
            <person name="O'Toole P.W."/>
        </authorList>
    </citation>
    <scope>NUCLEOTIDE SEQUENCE [LARGE SCALE GENOMIC DNA]</scope>
    <source>
        <strain evidence="3 4">DSM 16634</strain>
    </source>
</reference>